<organism evidence="1 2">
    <name type="scientific">Phaeosphaeria nodorum (strain SN15 / ATCC MYA-4574 / FGSC 10173)</name>
    <name type="common">Glume blotch fungus</name>
    <name type="synonym">Parastagonospora nodorum</name>
    <dbReference type="NCBI Taxonomy" id="321614"/>
    <lineage>
        <taxon>Eukaryota</taxon>
        <taxon>Fungi</taxon>
        <taxon>Dikarya</taxon>
        <taxon>Ascomycota</taxon>
        <taxon>Pezizomycotina</taxon>
        <taxon>Dothideomycetes</taxon>
        <taxon>Pleosporomycetidae</taxon>
        <taxon>Pleosporales</taxon>
        <taxon>Pleosporineae</taxon>
        <taxon>Phaeosphaeriaceae</taxon>
        <taxon>Parastagonospora</taxon>
    </lineage>
</organism>
<keyword evidence="2" id="KW-1185">Reference proteome</keyword>
<name>A0A7U2I1C3_PHANO</name>
<proteinExistence type="predicted"/>
<reference evidence="2" key="1">
    <citation type="journal article" date="2021" name="BMC Genomics">
        <title>Chromosome-level genome assembly and manually-curated proteome of model necrotroph Parastagonospora nodorum Sn15 reveals a genome-wide trove of candidate effector homologs, and redundancy of virulence-related functions within an accessory chromosome.</title>
        <authorList>
            <person name="Bertazzoni S."/>
            <person name="Jones D.A.B."/>
            <person name="Phan H.T."/>
            <person name="Tan K.-C."/>
            <person name="Hane J.K."/>
        </authorList>
    </citation>
    <scope>NUCLEOTIDE SEQUENCE [LARGE SCALE GENOMIC DNA]</scope>
    <source>
        <strain evidence="2">SN15 / ATCC MYA-4574 / FGSC 10173)</strain>
    </source>
</reference>
<dbReference type="RefSeq" id="XP_001806058.1">
    <property type="nucleotide sequence ID" value="XM_001806006.1"/>
</dbReference>
<dbReference type="VEuPathDB" id="FungiDB:JI435_159240"/>
<sequence length="155" mass="17308">MAVSNETSLLSPPLYLHPQNASEVLDIWHGASRGLKGHHHSRLRHHHVPSFPSPFHPSTTISVSAFINFTPPPRLSKLPLPKPIRMRTPLLVFDAVDIELLNEGLEVDVPVRQARPSPSALLYKYPRSVYSGLSRVSWPVCTRKYAIQTSLPALV</sequence>
<accession>A0A7U2I1C3</accession>
<dbReference type="AlphaFoldDB" id="A0A7U2I1C3"/>
<evidence type="ECO:0000313" key="2">
    <source>
        <dbReference type="Proteomes" id="UP000663193"/>
    </source>
</evidence>
<dbReference type="KEGG" id="pno:SNOG_15924"/>
<protein>
    <submittedName>
        <fullName evidence="1">Uncharacterized protein</fullName>
    </submittedName>
</protein>
<dbReference type="EMBL" id="CP069027">
    <property type="protein sequence ID" value="QRC95772.1"/>
    <property type="molecule type" value="Genomic_DNA"/>
</dbReference>
<gene>
    <name evidence="1" type="ORF">JI435_159240</name>
</gene>
<dbReference type="Proteomes" id="UP000663193">
    <property type="component" value="Chromosome 5"/>
</dbReference>
<evidence type="ECO:0000313" key="1">
    <source>
        <dbReference type="EMBL" id="QRC95772.1"/>
    </source>
</evidence>